<organism evidence="2 3">
    <name type="scientific">Portunus trituberculatus</name>
    <name type="common">Swimming crab</name>
    <name type="synonym">Neptunus trituberculatus</name>
    <dbReference type="NCBI Taxonomy" id="210409"/>
    <lineage>
        <taxon>Eukaryota</taxon>
        <taxon>Metazoa</taxon>
        <taxon>Ecdysozoa</taxon>
        <taxon>Arthropoda</taxon>
        <taxon>Crustacea</taxon>
        <taxon>Multicrustacea</taxon>
        <taxon>Malacostraca</taxon>
        <taxon>Eumalacostraca</taxon>
        <taxon>Eucarida</taxon>
        <taxon>Decapoda</taxon>
        <taxon>Pleocyemata</taxon>
        <taxon>Brachyura</taxon>
        <taxon>Eubrachyura</taxon>
        <taxon>Portunoidea</taxon>
        <taxon>Portunidae</taxon>
        <taxon>Portuninae</taxon>
        <taxon>Portunus</taxon>
    </lineage>
</organism>
<proteinExistence type="predicted"/>
<dbReference type="AlphaFoldDB" id="A0A5B7ETI6"/>
<accession>A0A5B7ETI6</accession>
<feature type="region of interest" description="Disordered" evidence="1">
    <location>
        <begin position="1"/>
        <end position="21"/>
    </location>
</feature>
<name>A0A5B7ETI6_PORTR</name>
<dbReference type="EMBL" id="VSRR010003541">
    <property type="protein sequence ID" value="MPC36527.1"/>
    <property type="molecule type" value="Genomic_DNA"/>
</dbReference>
<keyword evidence="3" id="KW-1185">Reference proteome</keyword>
<reference evidence="2 3" key="1">
    <citation type="submission" date="2019-05" db="EMBL/GenBank/DDBJ databases">
        <title>Another draft genome of Portunus trituberculatus and its Hox gene families provides insights of decapod evolution.</title>
        <authorList>
            <person name="Jeong J.-H."/>
            <person name="Song I."/>
            <person name="Kim S."/>
            <person name="Choi T."/>
            <person name="Kim D."/>
            <person name="Ryu S."/>
            <person name="Kim W."/>
        </authorList>
    </citation>
    <scope>NUCLEOTIDE SEQUENCE [LARGE SCALE GENOMIC DNA]</scope>
    <source>
        <tissue evidence="2">Muscle</tissue>
    </source>
</reference>
<evidence type="ECO:0000313" key="3">
    <source>
        <dbReference type="Proteomes" id="UP000324222"/>
    </source>
</evidence>
<evidence type="ECO:0000313" key="2">
    <source>
        <dbReference type="EMBL" id="MPC36527.1"/>
    </source>
</evidence>
<dbReference type="Proteomes" id="UP000324222">
    <property type="component" value="Unassembled WGS sequence"/>
</dbReference>
<protein>
    <submittedName>
        <fullName evidence="2">Uncharacterized protein</fullName>
    </submittedName>
</protein>
<comment type="caution">
    <text evidence="2">The sequence shown here is derived from an EMBL/GenBank/DDBJ whole genome shotgun (WGS) entry which is preliminary data.</text>
</comment>
<sequence>MNHCQSINQSLHSAPSPSQNDTLSFRAQYRFPFLSMICQPLHHSQHFHTPPSQHGAACLPSPPLPSTGLKDNHPSSVTY</sequence>
<evidence type="ECO:0000256" key="1">
    <source>
        <dbReference type="SAM" id="MobiDB-lite"/>
    </source>
</evidence>
<gene>
    <name evidence="2" type="ORF">E2C01_029989</name>
</gene>
<feature type="region of interest" description="Disordered" evidence="1">
    <location>
        <begin position="44"/>
        <end position="79"/>
    </location>
</feature>